<evidence type="ECO:0000313" key="3">
    <source>
        <dbReference type="EMBL" id="MDN4161818.1"/>
    </source>
</evidence>
<dbReference type="RefSeq" id="WP_300960739.1">
    <property type="nucleotide sequence ID" value="NZ_JAUHJR010000003.1"/>
</dbReference>
<keyword evidence="1" id="KW-0732">Signal</keyword>
<accession>A0ABT8EUG8</accession>
<dbReference type="InterPro" id="IPR011042">
    <property type="entry name" value="6-blade_b-propeller_TolB-like"/>
</dbReference>
<evidence type="ECO:0000259" key="2">
    <source>
        <dbReference type="Pfam" id="PF07995"/>
    </source>
</evidence>
<feature type="signal peptide" evidence="1">
    <location>
        <begin position="1"/>
        <end position="23"/>
    </location>
</feature>
<dbReference type="Proteomes" id="UP001168537">
    <property type="component" value="Unassembled WGS sequence"/>
</dbReference>
<feature type="domain" description="Glucose/Sorbosone dehydrogenase" evidence="2">
    <location>
        <begin position="53"/>
        <end position="378"/>
    </location>
</feature>
<comment type="caution">
    <text evidence="3">The sequence shown here is derived from an EMBL/GenBank/DDBJ whole genome shotgun (WGS) entry which is preliminary data.</text>
</comment>
<evidence type="ECO:0000313" key="4">
    <source>
        <dbReference type="Proteomes" id="UP001168537"/>
    </source>
</evidence>
<gene>
    <name evidence="3" type="ORF">QWY29_10685</name>
</gene>
<dbReference type="InterPro" id="IPR012938">
    <property type="entry name" value="Glc/Sorbosone_DH"/>
</dbReference>
<dbReference type="EMBL" id="JAUHJR010000003">
    <property type="protein sequence ID" value="MDN4161818.1"/>
    <property type="molecule type" value="Genomic_DNA"/>
</dbReference>
<dbReference type="Pfam" id="PF07995">
    <property type="entry name" value="GSDH"/>
    <property type="match status" value="1"/>
</dbReference>
<feature type="chain" id="PRO_5047335154" evidence="1">
    <location>
        <begin position="24"/>
        <end position="387"/>
    </location>
</feature>
<name>A0ABT8EUG8_9ACTN</name>
<organism evidence="3 4">
    <name type="scientific">Nocardioides abyssi</name>
    <dbReference type="NCBI Taxonomy" id="3058370"/>
    <lineage>
        <taxon>Bacteria</taxon>
        <taxon>Bacillati</taxon>
        <taxon>Actinomycetota</taxon>
        <taxon>Actinomycetes</taxon>
        <taxon>Propionibacteriales</taxon>
        <taxon>Nocardioidaceae</taxon>
        <taxon>Nocardioides</taxon>
    </lineage>
</organism>
<protein>
    <submittedName>
        <fullName evidence="3">PQQ-dependent sugar dehydrogenase</fullName>
    </submittedName>
</protein>
<dbReference type="SUPFAM" id="SSF50952">
    <property type="entry name" value="Soluble quinoprotein glucose dehydrogenase"/>
    <property type="match status" value="1"/>
</dbReference>
<dbReference type="PANTHER" id="PTHR19328">
    <property type="entry name" value="HEDGEHOG-INTERACTING PROTEIN"/>
    <property type="match status" value="1"/>
</dbReference>
<dbReference type="Gene3D" id="2.120.10.30">
    <property type="entry name" value="TolB, C-terminal domain"/>
    <property type="match status" value="1"/>
</dbReference>
<evidence type="ECO:0000256" key="1">
    <source>
        <dbReference type="SAM" id="SignalP"/>
    </source>
</evidence>
<dbReference type="PANTHER" id="PTHR19328:SF13">
    <property type="entry name" value="HIPL1 PROTEIN"/>
    <property type="match status" value="1"/>
</dbReference>
<dbReference type="InterPro" id="IPR011041">
    <property type="entry name" value="Quinoprot_gluc/sorb_DH_b-prop"/>
</dbReference>
<reference evidence="3" key="1">
    <citation type="submission" date="2023-06" db="EMBL/GenBank/DDBJ databases">
        <title>Draft genome sequence of Nocardioides sp. SOB72.</title>
        <authorList>
            <person name="Zhang G."/>
        </authorList>
    </citation>
    <scope>NUCLEOTIDE SEQUENCE</scope>
    <source>
        <strain evidence="3">SOB72</strain>
    </source>
</reference>
<sequence length="387" mass="41446">MRALSVGLLPSLLLVLPAAPAGALVADGHSVAPAAAAGKATPGLRVRTVVSGLDKPWDVKPIPGGRLLVTERDRARVLVVKGGRARPLDFPSGSVWVSGETGLMSLEVDPDFRRNKRFYTCQGGFTGGGGHDVRVMAWKLKDGAAKPVRKLVGGFPTSSGRHGGCRLLIARNGSLMVGTGDAAVGTNPRDLTSLGGKVLRLDRRTGKPWPGNPFAKAADRAQRYVFTYGHRNVQGLAQRADGTIWSVEQGSYRDDEVNRLVRGGDHGWHPVPGYNEQVPMTDQSLPGKQREARWSSGDPTLATSGADWVRGKRWGSYAGMLAVGVQKGERVLFLRFDGKGRLKGSRTPAALRQYGRIRSVVSAPNGDLLVTTDNGSGRDRLLRVSPR</sequence>
<keyword evidence="4" id="KW-1185">Reference proteome</keyword>
<proteinExistence type="predicted"/>